<dbReference type="FunFam" id="2.10.110.10:FF:000044">
    <property type="entry name" value="Rho GTPase activator Rga"/>
    <property type="match status" value="1"/>
</dbReference>
<dbReference type="GO" id="GO:0005938">
    <property type="term" value="C:cell cortex"/>
    <property type="evidence" value="ECO:0007669"/>
    <property type="project" value="UniProtKB-ARBA"/>
</dbReference>
<comment type="caution">
    <text evidence="9">The sequence shown here is derived from an EMBL/GenBank/DDBJ whole genome shotgun (WGS) entry which is preliminary data.</text>
</comment>
<evidence type="ECO:0000313" key="9">
    <source>
        <dbReference type="EMBL" id="KAH9808651.1"/>
    </source>
</evidence>
<dbReference type="EMBL" id="RIBY02002600">
    <property type="protein sequence ID" value="KAH9808651.1"/>
    <property type="molecule type" value="Genomic_DNA"/>
</dbReference>
<dbReference type="PANTHER" id="PTHR23176">
    <property type="entry name" value="RHO/RAC/CDC GTPASE-ACTIVATING PROTEIN"/>
    <property type="match status" value="1"/>
</dbReference>
<feature type="compositionally biased region" description="Basic and acidic residues" evidence="6">
    <location>
        <begin position="684"/>
        <end position="697"/>
    </location>
</feature>
<dbReference type="InterPro" id="IPR050729">
    <property type="entry name" value="Rho-GAP"/>
</dbReference>
<dbReference type="GO" id="GO:0046872">
    <property type="term" value="F:metal ion binding"/>
    <property type="evidence" value="ECO:0007669"/>
    <property type="project" value="UniProtKB-KW"/>
</dbReference>
<reference evidence="9 10" key="1">
    <citation type="journal article" date="2018" name="IMA Fungus">
        <title>IMA Genome-F 10: Nine draft genome sequences of Claviceps purpurea s.lat., including C. arundinis, C. humidiphila, and C. cf. spartinae, pseudomolecules for the pitch canker pathogen Fusarium circinatum, draft genome of Davidsoniella eucalypti, Grosmannia galeiformis, Quambalaria eucalypti, and Teratosphaeria destructans.</title>
        <authorList>
            <person name="Wingfield B.D."/>
            <person name="Liu M."/>
            <person name="Nguyen H.D."/>
            <person name="Lane F.A."/>
            <person name="Morgan S.W."/>
            <person name="De Vos L."/>
            <person name="Wilken P.M."/>
            <person name="Duong T.A."/>
            <person name="Aylward J."/>
            <person name="Coetzee M.P."/>
            <person name="Dadej K."/>
            <person name="De Beer Z.W."/>
            <person name="Findlay W."/>
            <person name="Havenga M."/>
            <person name="Kolarik M."/>
            <person name="Menzies J.G."/>
            <person name="Naidoo K."/>
            <person name="Pochopski O."/>
            <person name="Shoukouhi P."/>
            <person name="Santana Q.C."/>
            <person name="Seifert K.A."/>
            <person name="Soal N."/>
            <person name="Steenkamp E.T."/>
            <person name="Tatham C.T."/>
            <person name="van der Nest M.A."/>
            <person name="Wingfield M.J."/>
        </authorList>
    </citation>
    <scope>NUCLEOTIDE SEQUENCE [LARGE SCALE GENOMIC DNA]</scope>
    <source>
        <strain evidence="9">CMW44962</strain>
    </source>
</reference>
<dbReference type="GO" id="GO:0007165">
    <property type="term" value="P:signal transduction"/>
    <property type="evidence" value="ECO:0007669"/>
    <property type="project" value="InterPro"/>
</dbReference>
<evidence type="ECO:0000259" key="8">
    <source>
        <dbReference type="PROSITE" id="PS50238"/>
    </source>
</evidence>
<dbReference type="Gene3D" id="1.10.555.10">
    <property type="entry name" value="Rho GTPase activation protein"/>
    <property type="match status" value="1"/>
</dbReference>
<accession>A0A9W7SHR0</accession>
<feature type="compositionally biased region" description="Basic and acidic residues" evidence="6">
    <location>
        <begin position="260"/>
        <end position="276"/>
    </location>
</feature>
<evidence type="ECO:0000256" key="4">
    <source>
        <dbReference type="PROSITE-ProRule" id="PRU00125"/>
    </source>
</evidence>
<dbReference type="PROSITE" id="PS00478">
    <property type="entry name" value="LIM_DOMAIN_1"/>
    <property type="match status" value="1"/>
</dbReference>
<dbReference type="Proteomes" id="UP001138500">
    <property type="component" value="Unassembled WGS sequence"/>
</dbReference>
<dbReference type="InterPro" id="IPR001781">
    <property type="entry name" value="Znf_LIM"/>
</dbReference>
<keyword evidence="1" id="KW-0343">GTPase activation</keyword>
<evidence type="ECO:0000259" key="7">
    <source>
        <dbReference type="PROSITE" id="PS50023"/>
    </source>
</evidence>
<dbReference type="Pfam" id="PF00620">
    <property type="entry name" value="RhoGAP"/>
    <property type="match status" value="1"/>
</dbReference>
<sequence>AHEAGTLVVQPAAAHSWILRHTYLPTDRPGTCASGKQRGLPSSLPMATMALDSPGLYPESPGALDDDVVYPCKGCGEILEEGKAFELAGNRWHIDCFRCNTCGTLLDSDANLLLLGDGSLICNNCTYSCNACGNKIEDLAILTGDQAFCASCFRCRNCKRKIENLRYARTSQGIFCMSCHESLMARRRKKAKGTPRQATGGANGEKVDKALPSLPPGAATPAAFSPEAETPPAEVYQEPQIARSPRHSLLKSRQEQASNDLRRDVSPMSDEARRADGPLLPASTYNKPAARRSGVEEDSDDGDERGFLPMAFDPTPVSAPPQSVPRKQVPQSQEPPPPENRPPRDYFSAARPSAKASSHREGLREEQQRPGSSRSVSTERERGPERITQEPKSSPHILYQDKARQQKKRSPSGQSTPQSASTTTSPVTSADRDGKQQRPWPQPLDTSSYSLGQSEGFKLQEAPKTRRPSRGSPKIETRSPVSPIESKPRGADKAASNSPVSLDSPGSGVNPFDDPKRNKDGAVSNLAAPAPIPPRHADRPQAATPEPTNPTTLLPPSNAQFAPGHTRDTSATSIPTSFVDAASTISRDNSRLGSPAIRTSFDQIPPRASSRPSAPSKSVANGDFIAPRAPPPPPPVEHKHHKNNESISTMQSTDDRSEGQLSPGLRSAGLPKQSMDGAFSMEDELARIMRGDKRESENMNASVLRRMSNAVKHGRSFSDRAVDKSSTSPQSRSIEISSPMNTTASPSISSPASQDPLEQLRSQNRRQARQIAEQQAEIDAMRDQINNSAYIKAATSELDEKRNTISVLDTQREVVVAELESMTAHLKKAKDSNQPLDYSALKSDILKDFGDSLQRLKDQLTNQIEDLMHRRHELTDEIGTLIQMKDKGFQEFESLQGRNAELIDMNNQLVHNIQETYKANRVPNGAPAINGLGIYHQAIADKPQAPAESNVRHLNLVNTDSSMPDLLQETAAEPATVLTAPQVVNIRKGQPKKFNWRKGGEKMAKNITKGVKGAFVGESGGVRGKEIGAPYTEIGVPYNATQQQAMPGSDVSSLDSKQKISAAGNGGAGFGFFGQKGGKGGQLGNLKNNSNGNLSAVVVADPSNLFGSELELRCAHENRVIPSIVSRCVDEVESRGMDVEGIYRKSGGNTQVKAVQAAFEKDSNYDISDPDLDIHAVTSALKQYFRKLPTPLITFDVYDTFLEAGQTQDKEKQAYNLRMAVAELPEHHRNCLEYLVQHLARVIAHERDNLMTPLNLAVVFAPTIMRPLSIEREMSDMQAQRTAVQALLEGHRKIFPEE</sequence>
<dbReference type="Gene3D" id="2.10.110.10">
    <property type="entry name" value="Cysteine Rich Protein"/>
    <property type="match status" value="2"/>
</dbReference>
<dbReference type="InterPro" id="IPR000198">
    <property type="entry name" value="RhoGAP_dom"/>
</dbReference>
<keyword evidence="5" id="KW-0175">Coiled coil</keyword>
<dbReference type="CDD" id="cd09395">
    <property type="entry name" value="LIM2_Rga"/>
    <property type="match status" value="1"/>
</dbReference>
<keyword evidence="2 4" id="KW-0479">Metal-binding</keyword>
<feature type="domain" description="Rho-GAP" evidence="8">
    <location>
        <begin position="1108"/>
        <end position="1295"/>
    </location>
</feature>
<keyword evidence="4" id="KW-0440">LIM domain</keyword>
<proteinExistence type="predicted"/>
<name>A0A9W7SHR0_9PEZI</name>
<feature type="domain" description="LIM zinc-binding" evidence="7">
    <location>
        <begin position="70"/>
        <end position="132"/>
    </location>
</feature>
<feature type="region of interest" description="Disordered" evidence="6">
    <location>
        <begin position="187"/>
        <end position="773"/>
    </location>
</feature>
<feature type="compositionally biased region" description="Basic and acidic residues" evidence="6">
    <location>
        <begin position="377"/>
        <end position="389"/>
    </location>
</feature>
<dbReference type="SMART" id="SM00324">
    <property type="entry name" value="RhoGAP"/>
    <property type="match status" value="1"/>
</dbReference>
<dbReference type="GO" id="GO:0005096">
    <property type="term" value="F:GTPase activator activity"/>
    <property type="evidence" value="ECO:0007669"/>
    <property type="project" value="UniProtKB-KW"/>
</dbReference>
<dbReference type="PANTHER" id="PTHR23176:SF128">
    <property type="entry name" value="RHO GTPASE-ACTIVATING PROTEIN RGD1"/>
    <property type="match status" value="1"/>
</dbReference>
<evidence type="ECO:0000256" key="3">
    <source>
        <dbReference type="ARBA" id="ARBA00022833"/>
    </source>
</evidence>
<keyword evidence="10" id="KW-1185">Reference proteome</keyword>
<reference evidence="9 10" key="2">
    <citation type="journal article" date="2021" name="Curr. Genet.">
        <title>Genetic response to nitrogen starvation in the aggressive Eucalyptus foliar pathogen Teratosphaeria destructans.</title>
        <authorList>
            <person name="Havenga M."/>
            <person name="Wingfield B.D."/>
            <person name="Wingfield M.J."/>
            <person name="Dreyer L.L."/>
            <person name="Roets F."/>
            <person name="Aylward J."/>
        </authorList>
    </citation>
    <scope>NUCLEOTIDE SEQUENCE [LARGE SCALE GENOMIC DNA]</scope>
    <source>
        <strain evidence="9">CMW44962</strain>
    </source>
</reference>
<dbReference type="CDD" id="cd09394">
    <property type="entry name" value="LIM1_Rga"/>
    <property type="match status" value="1"/>
</dbReference>
<feature type="compositionally biased region" description="Polar residues" evidence="6">
    <location>
        <begin position="724"/>
        <end position="741"/>
    </location>
</feature>
<dbReference type="FunFam" id="1.10.555.10:FF:000043">
    <property type="entry name" value="Rho GTPase activator Rga"/>
    <property type="match status" value="1"/>
</dbReference>
<evidence type="ECO:0000256" key="2">
    <source>
        <dbReference type="ARBA" id="ARBA00022723"/>
    </source>
</evidence>
<organism evidence="9 10">
    <name type="scientific">Teratosphaeria destructans</name>
    <dbReference type="NCBI Taxonomy" id="418781"/>
    <lineage>
        <taxon>Eukaryota</taxon>
        <taxon>Fungi</taxon>
        <taxon>Dikarya</taxon>
        <taxon>Ascomycota</taxon>
        <taxon>Pezizomycotina</taxon>
        <taxon>Dothideomycetes</taxon>
        <taxon>Dothideomycetidae</taxon>
        <taxon>Mycosphaerellales</taxon>
        <taxon>Teratosphaeriaceae</taxon>
        <taxon>Teratosphaeria</taxon>
    </lineage>
</organism>
<evidence type="ECO:0000313" key="10">
    <source>
        <dbReference type="Proteomes" id="UP001138500"/>
    </source>
</evidence>
<feature type="compositionally biased region" description="Low complexity" evidence="6">
    <location>
        <begin position="605"/>
        <end position="616"/>
    </location>
</feature>
<dbReference type="SUPFAM" id="SSF48350">
    <property type="entry name" value="GTPase activation domain, GAP"/>
    <property type="match status" value="1"/>
</dbReference>
<dbReference type="FunFam" id="2.10.110.10:FF:000121">
    <property type="entry name" value="Rho GTPase activator Rga"/>
    <property type="match status" value="1"/>
</dbReference>
<dbReference type="PROSITE" id="PS50238">
    <property type="entry name" value="RHOGAP"/>
    <property type="match status" value="1"/>
</dbReference>
<dbReference type="Pfam" id="PF00412">
    <property type="entry name" value="LIM"/>
    <property type="match status" value="1"/>
</dbReference>
<keyword evidence="3 4" id="KW-0862">Zinc</keyword>
<evidence type="ECO:0000256" key="6">
    <source>
        <dbReference type="SAM" id="MobiDB-lite"/>
    </source>
</evidence>
<evidence type="ECO:0000256" key="1">
    <source>
        <dbReference type="ARBA" id="ARBA00022468"/>
    </source>
</evidence>
<feature type="compositionally biased region" description="Basic and acidic residues" evidence="6">
    <location>
        <begin position="358"/>
        <end position="368"/>
    </location>
</feature>
<feature type="compositionally biased region" description="Low complexity" evidence="6">
    <location>
        <begin position="411"/>
        <end position="429"/>
    </location>
</feature>
<evidence type="ECO:0000256" key="5">
    <source>
        <dbReference type="SAM" id="Coils"/>
    </source>
</evidence>
<feature type="coiled-coil region" evidence="5">
    <location>
        <begin position="850"/>
        <end position="877"/>
    </location>
</feature>
<dbReference type="CDD" id="cd00159">
    <property type="entry name" value="RhoGAP"/>
    <property type="match status" value="1"/>
</dbReference>
<protein>
    <submittedName>
        <fullName evidence="9">GTPase-activator protein for Rho-like GTPases</fullName>
    </submittedName>
</protein>
<feature type="compositionally biased region" description="Low complexity" evidence="6">
    <location>
        <begin position="742"/>
        <end position="753"/>
    </location>
</feature>
<dbReference type="SMART" id="SM00132">
    <property type="entry name" value="LIM"/>
    <property type="match status" value="2"/>
</dbReference>
<feature type="compositionally biased region" description="Polar residues" evidence="6">
    <location>
        <begin position="444"/>
        <end position="453"/>
    </location>
</feature>
<dbReference type="OrthoDB" id="79452at2759"/>
<dbReference type="PROSITE" id="PS50023">
    <property type="entry name" value="LIM_DOMAIN_2"/>
    <property type="match status" value="1"/>
</dbReference>
<dbReference type="InterPro" id="IPR008936">
    <property type="entry name" value="Rho_GTPase_activation_prot"/>
</dbReference>
<feature type="compositionally biased region" description="Low complexity" evidence="6">
    <location>
        <begin position="544"/>
        <end position="556"/>
    </location>
</feature>
<feature type="non-terminal residue" evidence="9">
    <location>
        <position position="1"/>
    </location>
</feature>
<gene>
    <name evidence="9" type="ORF">Tdes44962_MAKER06307</name>
</gene>